<proteinExistence type="predicted"/>
<comment type="caution">
    <text evidence="1">The sequence shown here is derived from an EMBL/GenBank/DDBJ whole genome shotgun (WGS) entry which is preliminary data.</text>
</comment>
<keyword evidence="2" id="KW-1185">Reference proteome</keyword>
<evidence type="ECO:0000313" key="1">
    <source>
        <dbReference type="EMBL" id="MFC4855382.1"/>
    </source>
</evidence>
<organism evidence="1 2">
    <name type="scientific">Actinophytocola glycyrrhizae</name>
    <dbReference type="NCBI Taxonomy" id="2044873"/>
    <lineage>
        <taxon>Bacteria</taxon>
        <taxon>Bacillati</taxon>
        <taxon>Actinomycetota</taxon>
        <taxon>Actinomycetes</taxon>
        <taxon>Pseudonocardiales</taxon>
        <taxon>Pseudonocardiaceae</taxon>
    </lineage>
</organism>
<evidence type="ECO:0000313" key="2">
    <source>
        <dbReference type="Proteomes" id="UP001595859"/>
    </source>
</evidence>
<reference evidence="2" key="1">
    <citation type="journal article" date="2019" name="Int. J. Syst. Evol. Microbiol.">
        <title>The Global Catalogue of Microorganisms (GCM) 10K type strain sequencing project: providing services to taxonomists for standard genome sequencing and annotation.</title>
        <authorList>
            <consortium name="The Broad Institute Genomics Platform"/>
            <consortium name="The Broad Institute Genome Sequencing Center for Infectious Disease"/>
            <person name="Wu L."/>
            <person name="Ma J."/>
        </authorList>
    </citation>
    <scope>NUCLEOTIDE SEQUENCE [LARGE SCALE GENOMIC DNA]</scope>
    <source>
        <strain evidence="2">ZS-22-S1</strain>
    </source>
</reference>
<accession>A0ABV9S179</accession>
<sequence>MYGRLFTLVDSADHDLIFAWGMEIVGAGEREAVIYRRDPVTRRTTHAVHGSAAAALARYTARPEPMALVWMDLPEHIGQRWDLLTTVLNP</sequence>
<name>A0ABV9S179_9PSEU</name>
<dbReference type="Proteomes" id="UP001595859">
    <property type="component" value="Unassembled WGS sequence"/>
</dbReference>
<dbReference type="EMBL" id="JBHSIS010000007">
    <property type="protein sequence ID" value="MFC4855382.1"/>
    <property type="molecule type" value="Genomic_DNA"/>
</dbReference>
<protein>
    <submittedName>
        <fullName evidence="1">Uncharacterized protein</fullName>
    </submittedName>
</protein>
<dbReference type="RefSeq" id="WP_378057328.1">
    <property type="nucleotide sequence ID" value="NZ_JBHSIS010000007.1"/>
</dbReference>
<gene>
    <name evidence="1" type="ORF">ACFPCV_17875</name>
</gene>